<reference evidence="1" key="1">
    <citation type="submission" date="2021-03" db="EMBL/GenBank/DDBJ databases">
        <authorList>
            <consortium name="DOE Joint Genome Institute"/>
            <person name="Ahrendt S."/>
            <person name="Looney B.P."/>
            <person name="Miyauchi S."/>
            <person name="Morin E."/>
            <person name="Drula E."/>
            <person name="Courty P.E."/>
            <person name="Chicoki N."/>
            <person name="Fauchery L."/>
            <person name="Kohler A."/>
            <person name="Kuo A."/>
            <person name="Labutti K."/>
            <person name="Pangilinan J."/>
            <person name="Lipzen A."/>
            <person name="Riley R."/>
            <person name="Andreopoulos W."/>
            <person name="He G."/>
            <person name="Johnson J."/>
            <person name="Barry K.W."/>
            <person name="Grigoriev I.V."/>
            <person name="Nagy L."/>
            <person name="Hibbett D."/>
            <person name="Henrissat B."/>
            <person name="Matheny P.B."/>
            <person name="Labbe J."/>
            <person name="Martin F."/>
        </authorList>
    </citation>
    <scope>NUCLEOTIDE SEQUENCE</scope>
    <source>
        <strain evidence="1">HHB10654</strain>
    </source>
</reference>
<accession>A0ACB8T4U0</accession>
<dbReference type="Proteomes" id="UP000814140">
    <property type="component" value="Unassembled WGS sequence"/>
</dbReference>
<keyword evidence="2" id="KW-1185">Reference proteome</keyword>
<evidence type="ECO:0000313" key="2">
    <source>
        <dbReference type="Proteomes" id="UP000814140"/>
    </source>
</evidence>
<dbReference type="EMBL" id="MU277203">
    <property type="protein sequence ID" value="KAI0063432.1"/>
    <property type="molecule type" value="Genomic_DNA"/>
</dbReference>
<gene>
    <name evidence="1" type="ORF">BV25DRAFT_428639</name>
</gene>
<name>A0ACB8T4U0_9AGAM</name>
<reference evidence="1" key="2">
    <citation type="journal article" date="2022" name="New Phytol.">
        <title>Evolutionary transition to the ectomycorrhizal habit in the genomes of a hyperdiverse lineage of mushroom-forming fungi.</title>
        <authorList>
            <person name="Looney B."/>
            <person name="Miyauchi S."/>
            <person name="Morin E."/>
            <person name="Drula E."/>
            <person name="Courty P.E."/>
            <person name="Kohler A."/>
            <person name="Kuo A."/>
            <person name="LaButti K."/>
            <person name="Pangilinan J."/>
            <person name="Lipzen A."/>
            <person name="Riley R."/>
            <person name="Andreopoulos W."/>
            <person name="He G."/>
            <person name="Johnson J."/>
            <person name="Nolan M."/>
            <person name="Tritt A."/>
            <person name="Barry K.W."/>
            <person name="Grigoriev I.V."/>
            <person name="Nagy L.G."/>
            <person name="Hibbett D."/>
            <person name="Henrissat B."/>
            <person name="Matheny P.B."/>
            <person name="Labbe J."/>
            <person name="Martin F.M."/>
        </authorList>
    </citation>
    <scope>NUCLEOTIDE SEQUENCE</scope>
    <source>
        <strain evidence="1">HHB10654</strain>
    </source>
</reference>
<sequence>MPSVEGIQEYIETAENYVYTSFVSVTEEMPMISEALHRLWVDVSRFGPSIPDLHIPGLGDFEVPPPPPPPPPPRTLLDKSADWIAEHPWSASSIGVGVVGIGLLVGYSTFHARSTARRRMLKSTSTNERRQVVVVLGGDTPLALPLILDLEKNKFVVIASVTTPEAADELEQKCGGYVRALVLDPSQPATVPIFLRSLASAMSRRFPINAPGDPHASPASHLHIHSIISLLSLWSPISPPSAPLEHLHLHSDYLPYLTATHITPLQVIQALLPLMRTSPARTRDASANGKGKKSIVVCVPAADARVGLPFAGARAMSAAATLRAVEVLRREIRIAALTGSAESMRDMNIVAIDVGAVDTPVIHRRRLLMHDTRQDMASWTASEKLAYGPAFEATLEEGHTYAIQRRPSDVRVFVDNVVDVVRYGHMRSVSFFGFSVSLGPLLKWTRGGRYTLGAGAMTYAAASHLPISLLDVLLNIPHFLISARNAFIPVPPRVPGPGFSPIPPPAPAPAEAPAPAAATAPTPTSTAHIPEVPVKPQDVDSAPASDHEHDASETGSEADIESNEGDGSGVGDSWVSLKPKPTM</sequence>
<evidence type="ECO:0000313" key="1">
    <source>
        <dbReference type="EMBL" id="KAI0063432.1"/>
    </source>
</evidence>
<organism evidence="1 2">
    <name type="scientific">Artomyces pyxidatus</name>
    <dbReference type="NCBI Taxonomy" id="48021"/>
    <lineage>
        <taxon>Eukaryota</taxon>
        <taxon>Fungi</taxon>
        <taxon>Dikarya</taxon>
        <taxon>Basidiomycota</taxon>
        <taxon>Agaricomycotina</taxon>
        <taxon>Agaricomycetes</taxon>
        <taxon>Russulales</taxon>
        <taxon>Auriscalpiaceae</taxon>
        <taxon>Artomyces</taxon>
    </lineage>
</organism>
<comment type="caution">
    <text evidence="1">The sequence shown here is derived from an EMBL/GenBank/DDBJ whole genome shotgun (WGS) entry which is preliminary data.</text>
</comment>
<protein>
    <submittedName>
        <fullName evidence="1">Uncharacterized protein</fullName>
    </submittedName>
</protein>
<proteinExistence type="predicted"/>